<keyword evidence="4" id="KW-1185">Reference proteome</keyword>
<dbReference type="Pfam" id="PF04993">
    <property type="entry name" value="TfoX_N"/>
    <property type="match status" value="1"/>
</dbReference>
<evidence type="ECO:0000313" key="3">
    <source>
        <dbReference type="EMBL" id="TWT19952.1"/>
    </source>
</evidence>
<dbReference type="Proteomes" id="UP000319980">
    <property type="component" value="Unassembled WGS sequence"/>
</dbReference>
<evidence type="ECO:0000256" key="1">
    <source>
        <dbReference type="SAM" id="MobiDB-lite"/>
    </source>
</evidence>
<accession>A0A5C5U2V7</accession>
<dbReference type="OrthoDB" id="8687154at2"/>
<gene>
    <name evidence="3" type="ORF">FQY83_09300</name>
</gene>
<dbReference type="RefSeq" id="WP_146387321.1">
    <property type="nucleotide sequence ID" value="NZ_VOHK01000004.1"/>
</dbReference>
<comment type="caution">
    <text evidence="3">The sequence shown here is derived from an EMBL/GenBank/DDBJ whole genome shotgun (WGS) entry which is preliminary data.</text>
</comment>
<feature type="domain" description="TfoX N-terminal" evidence="2">
    <location>
        <begin position="18"/>
        <end position="96"/>
    </location>
</feature>
<dbReference type="SUPFAM" id="SSF159894">
    <property type="entry name" value="YgaC/TfoX-N like"/>
    <property type="match status" value="1"/>
</dbReference>
<dbReference type="InterPro" id="IPR007076">
    <property type="entry name" value="TfoX_N"/>
</dbReference>
<dbReference type="AlphaFoldDB" id="A0A5C5U2V7"/>
<name>A0A5C5U2V7_9GAMM</name>
<protein>
    <submittedName>
        <fullName evidence="3">TfoX domain-containing protein</fullName>
    </submittedName>
</protein>
<proteinExistence type="predicted"/>
<feature type="compositionally biased region" description="Basic residues" evidence="1">
    <location>
        <begin position="141"/>
        <end position="150"/>
    </location>
</feature>
<reference evidence="3 4" key="1">
    <citation type="journal article" date="2008" name="Int. J. Syst. Evol. Microbiol.">
        <title>Luteimonas marina sp. nov., isolated from seawater.</title>
        <authorList>
            <person name="Baik K.S."/>
            <person name="Park S.C."/>
            <person name="Kim M.S."/>
            <person name="Kim E.M."/>
            <person name="Park C."/>
            <person name="Chun J."/>
            <person name="Seong C.N."/>
        </authorList>
    </citation>
    <scope>NUCLEOTIDE SEQUENCE [LARGE SCALE GENOMIC DNA]</scope>
    <source>
        <strain evidence="3 4">FR1330</strain>
    </source>
</reference>
<dbReference type="Gene3D" id="3.30.1460.30">
    <property type="entry name" value="YgaC/TfoX-N like chaperone"/>
    <property type="match status" value="1"/>
</dbReference>
<feature type="compositionally biased region" description="Low complexity" evidence="1">
    <location>
        <begin position="108"/>
        <end position="140"/>
    </location>
</feature>
<sequence>MATDVDFIEYVLEQAAFGGRLAYKRMFGEYALYLDDKVVAFACDNSLFLKPTDAGRAVLPTVVPGKPYPEAKDYYVIDEFIDDTALLRQLIVATADALPAPKPKAPRPAKAVRPAKPSGKQAASKQAGAKKAAAKGAPAPKTRRPKRVQP</sequence>
<feature type="region of interest" description="Disordered" evidence="1">
    <location>
        <begin position="99"/>
        <end position="150"/>
    </location>
</feature>
<evidence type="ECO:0000259" key="2">
    <source>
        <dbReference type="Pfam" id="PF04993"/>
    </source>
</evidence>
<dbReference type="EMBL" id="VOHK01000004">
    <property type="protein sequence ID" value="TWT19952.1"/>
    <property type="molecule type" value="Genomic_DNA"/>
</dbReference>
<evidence type="ECO:0000313" key="4">
    <source>
        <dbReference type="Proteomes" id="UP000319980"/>
    </source>
</evidence>
<organism evidence="3 4">
    <name type="scientific">Luteimonas marina</name>
    <dbReference type="NCBI Taxonomy" id="488485"/>
    <lineage>
        <taxon>Bacteria</taxon>
        <taxon>Pseudomonadati</taxon>
        <taxon>Pseudomonadota</taxon>
        <taxon>Gammaproteobacteria</taxon>
        <taxon>Lysobacterales</taxon>
        <taxon>Lysobacteraceae</taxon>
        <taxon>Luteimonas</taxon>
    </lineage>
</organism>